<proteinExistence type="predicted"/>
<reference evidence="2" key="1">
    <citation type="journal article" date="2021" name="Sci. Rep.">
        <title>Diploid genomic architecture of Nitzschia inconspicua, an elite biomass production diatom.</title>
        <authorList>
            <person name="Oliver A."/>
            <person name="Podell S."/>
            <person name="Pinowska A."/>
            <person name="Traller J.C."/>
            <person name="Smith S.R."/>
            <person name="McClure R."/>
            <person name="Beliaev A."/>
            <person name="Bohutskyi P."/>
            <person name="Hill E.A."/>
            <person name="Rabines A."/>
            <person name="Zheng H."/>
            <person name="Allen L.Z."/>
            <person name="Kuo A."/>
            <person name="Grigoriev I.V."/>
            <person name="Allen A.E."/>
            <person name="Hazlebeck D."/>
            <person name="Allen E.E."/>
        </authorList>
    </citation>
    <scope>NUCLEOTIDE SEQUENCE</scope>
    <source>
        <strain evidence="2">Hildebrandi</strain>
    </source>
</reference>
<feature type="domain" description="Serine-threonine/tyrosine-protein kinase catalytic" evidence="1">
    <location>
        <begin position="69"/>
        <end position="162"/>
    </location>
</feature>
<evidence type="ECO:0000313" key="2">
    <source>
        <dbReference type="EMBL" id="KAG7358116.1"/>
    </source>
</evidence>
<gene>
    <name evidence="2" type="ORF">IV203_014703</name>
</gene>
<keyword evidence="2" id="KW-0808">Transferase</keyword>
<accession>A0A9K3LBE0</accession>
<dbReference type="Pfam" id="PF07714">
    <property type="entry name" value="PK_Tyr_Ser-Thr"/>
    <property type="match status" value="1"/>
</dbReference>
<organism evidence="2 3">
    <name type="scientific">Nitzschia inconspicua</name>
    <dbReference type="NCBI Taxonomy" id="303405"/>
    <lineage>
        <taxon>Eukaryota</taxon>
        <taxon>Sar</taxon>
        <taxon>Stramenopiles</taxon>
        <taxon>Ochrophyta</taxon>
        <taxon>Bacillariophyta</taxon>
        <taxon>Bacillariophyceae</taxon>
        <taxon>Bacillariophycidae</taxon>
        <taxon>Bacillariales</taxon>
        <taxon>Bacillariaceae</taxon>
        <taxon>Nitzschia</taxon>
    </lineage>
</organism>
<dbReference type="PANTHER" id="PTHR44329">
    <property type="entry name" value="SERINE/THREONINE-PROTEIN KINASE TNNI3K-RELATED"/>
    <property type="match status" value="1"/>
</dbReference>
<dbReference type="OrthoDB" id="41342at2759"/>
<protein>
    <submittedName>
        <fullName evidence="2">Protein tyrosine kinase</fullName>
    </submittedName>
</protein>
<name>A0A9K3LBE0_9STRA</name>
<keyword evidence="3" id="KW-1185">Reference proteome</keyword>
<dbReference type="InterPro" id="IPR051681">
    <property type="entry name" value="Ser/Thr_Kinases-Pseudokinases"/>
</dbReference>
<dbReference type="EMBL" id="JAGRRH010000014">
    <property type="protein sequence ID" value="KAG7358116.1"/>
    <property type="molecule type" value="Genomic_DNA"/>
</dbReference>
<evidence type="ECO:0000259" key="1">
    <source>
        <dbReference type="Pfam" id="PF07714"/>
    </source>
</evidence>
<reference evidence="2" key="2">
    <citation type="submission" date="2021-04" db="EMBL/GenBank/DDBJ databases">
        <authorList>
            <person name="Podell S."/>
        </authorList>
    </citation>
    <scope>NUCLEOTIDE SEQUENCE</scope>
    <source>
        <strain evidence="2">Hildebrandi</strain>
    </source>
</reference>
<comment type="caution">
    <text evidence="2">The sequence shown here is derived from an EMBL/GenBank/DDBJ whole genome shotgun (WGS) entry which is preliminary data.</text>
</comment>
<dbReference type="AlphaFoldDB" id="A0A9K3LBE0"/>
<dbReference type="InterPro" id="IPR001245">
    <property type="entry name" value="Ser-Thr/Tyr_kinase_cat_dom"/>
</dbReference>
<dbReference type="Proteomes" id="UP000693970">
    <property type="component" value="Unassembled WGS sequence"/>
</dbReference>
<keyword evidence="2" id="KW-0418">Kinase</keyword>
<dbReference type="PANTHER" id="PTHR44329:SF214">
    <property type="entry name" value="PROTEIN KINASE DOMAIN-CONTAINING PROTEIN"/>
    <property type="match status" value="1"/>
</dbReference>
<evidence type="ECO:0000313" key="3">
    <source>
        <dbReference type="Proteomes" id="UP000693970"/>
    </source>
</evidence>
<dbReference type="GO" id="GO:0004674">
    <property type="term" value="F:protein serine/threonine kinase activity"/>
    <property type="evidence" value="ECO:0007669"/>
    <property type="project" value="TreeGrafter"/>
</dbReference>
<sequence length="184" mass="21351">MYGYCSNTGLFNYADGGDLYDIFDANTNITPQQLLHIAYNITMSLHHAHNFDDEDARCGFRVGKNGGSYRSPEEYNYELENEKVDVYSMGNVLYFLLTHEDPWKRYKVKHVYQLVKQGQRPKVPDTIYQSNGIYERYMIQAMEQAWTHEFRERPGALQIAKILKEGLDRMAVGQTTILDETVST</sequence>